<organism evidence="1">
    <name type="scientific">Arundo donax</name>
    <name type="common">Giant reed</name>
    <name type="synonym">Donax arundinaceus</name>
    <dbReference type="NCBI Taxonomy" id="35708"/>
    <lineage>
        <taxon>Eukaryota</taxon>
        <taxon>Viridiplantae</taxon>
        <taxon>Streptophyta</taxon>
        <taxon>Embryophyta</taxon>
        <taxon>Tracheophyta</taxon>
        <taxon>Spermatophyta</taxon>
        <taxon>Magnoliopsida</taxon>
        <taxon>Liliopsida</taxon>
        <taxon>Poales</taxon>
        <taxon>Poaceae</taxon>
        <taxon>PACMAD clade</taxon>
        <taxon>Arundinoideae</taxon>
        <taxon>Arundineae</taxon>
        <taxon>Arundo</taxon>
    </lineage>
</organism>
<proteinExistence type="predicted"/>
<dbReference type="AlphaFoldDB" id="A0A0A9CN18"/>
<reference evidence="1" key="2">
    <citation type="journal article" date="2015" name="Data Brief">
        <title>Shoot transcriptome of the giant reed, Arundo donax.</title>
        <authorList>
            <person name="Barrero R.A."/>
            <person name="Guerrero F.D."/>
            <person name="Moolhuijzen P."/>
            <person name="Goolsby J.A."/>
            <person name="Tidwell J."/>
            <person name="Bellgard S.E."/>
            <person name="Bellgard M.I."/>
        </authorList>
    </citation>
    <scope>NUCLEOTIDE SEQUENCE</scope>
    <source>
        <tissue evidence="1">Shoot tissue taken approximately 20 cm above the soil surface</tissue>
    </source>
</reference>
<protein>
    <submittedName>
        <fullName evidence="1">Uncharacterized protein</fullName>
    </submittedName>
</protein>
<sequence>MASDVDSGGNMSIFFHWPNPVSSSVTIERSDNTREIVQVPYFQQTFAIHDWVIEQTIACRTPSILCS</sequence>
<name>A0A0A9CN18_ARUDO</name>
<dbReference type="EMBL" id="GBRH01220221">
    <property type="protein sequence ID" value="JAD77674.1"/>
    <property type="molecule type" value="Transcribed_RNA"/>
</dbReference>
<accession>A0A0A9CN18</accession>
<evidence type="ECO:0000313" key="1">
    <source>
        <dbReference type="EMBL" id="JAD77674.1"/>
    </source>
</evidence>
<reference evidence="1" key="1">
    <citation type="submission" date="2014-09" db="EMBL/GenBank/DDBJ databases">
        <authorList>
            <person name="Magalhaes I.L.F."/>
            <person name="Oliveira U."/>
            <person name="Santos F.R."/>
            <person name="Vidigal T.H.D.A."/>
            <person name="Brescovit A.D."/>
            <person name="Santos A.J."/>
        </authorList>
    </citation>
    <scope>NUCLEOTIDE SEQUENCE</scope>
    <source>
        <tissue evidence="1">Shoot tissue taken approximately 20 cm above the soil surface</tissue>
    </source>
</reference>